<feature type="region of interest" description="Disordered" evidence="1">
    <location>
        <begin position="559"/>
        <end position="585"/>
    </location>
</feature>
<feature type="chain" id="PRO_5035225780" evidence="2">
    <location>
        <begin position="27"/>
        <end position="622"/>
    </location>
</feature>
<name>A0A8J2LJB9_9HEXA</name>
<organism evidence="3 4">
    <name type="scientific">Allacma fusca</name>
    <dbReference type="NCBI Taxonomy" id="39272"/>
    <lineage>
        <taxon>Eukaryota</taxon>
        <taxon>Metazoa</taxon>
        <taxon>Ecdysozoa</taxon>
        <taxon>Arthropoda</taxon>
        <taxon>Hexapoda</taxon>
        <taxon>Collembola</taxon>
        <taxon>Symphypleona</taxon>
        <taxon>Sminthuridae</taxon>
        <taxon>Allacma</taxon>
    </lineage>
</organism>
<sequence length="622" mass="72490">MIIRNPRNFSIKIFLVNIFLLKHVTADSAWFQVCDDKQKYALSSVDCEMGLWLSKPLKVNCICVNGVWVINEDLCDNNALIVVGSGDCFKLTRPIRSVKLLGKPDDPYASVSIFPKKALRRSDHEVCLVNQRSQKPVHIWKNDRRVSNRFKFIPDNKCETATSYDYNVGFGEIFQDSEVLYSDSTKPDCSKKCIAAPLELSQKRPAGRNYGRGLGRGISSSKRSNTNSNSKQPNENIQWRNLYATNRKVEFENGGDLNEAQRTYKMNLYNYRYNFTILPLSHSREVREQSVRMVQAQTNFLLLHQTPPRINSPEYDYFQKLRQVFVGVVPHDIINHDIVTGLMRMFRVLLWESHDKFQYQENPNPEQYERIMRPLNECIWNVTAYPFVFTDWVNNNTEAKPRAHSTHPCLERTENVYWNDSNQKVAGGGDLPAGVVNFINTNENMIGPREPFNLTYDFVIETAWKIYLFGFYRCNEYFNEQPTDAHELAERVQSLFNPRVTKRWYQPEDFNKVLPLIFPKLNLTQFAWAVDKMTMGARDSPSTYSDLLQKRPAYMSQEDIPHDTSLSDLKKDKGRRKRSPRKQKFRQEAFWSNRAHCMFSYSDPIHQFKHSGKQGCYIGQAK</sequence>
<protein>
    <submittedName>
        <fullName evidence="3">Uncharacterized protein</fullName>
    </submittedName>
</protein>
<feature type="compositionally biased region" description="Basic residues" evidence="1">
    <location>
        <begin position="572"/>
        <end position="584"/>
    </location>
</feature>
<dbReference type="AlphaFoldDB" id="A0A8J2LJB9"/>
<comment type="caution">
    <text evidence="3">The sequence shown here is derived from an EMBL/GenBank/DDBJ whole genome shotgun (WGS) entry which is preliminary data.</text>
</comment>
<feature type="compositionally biased region" description="Low complexity" evidence="1">
    <location>
        <begin position="219"/>
        <end position="231"/>
    </location>
</feature>
<keyword evidence="4" id="KW-1185">Reference proteome</keyword>
<reference evidence="3" key="1">
    <citation type="submission" date="2021-06" db="EMBL/GenBank/DDBJ databases">
        <authorList>
            <person name="Hodson N. C."/>
            <person name="Mongue J. A."/>
            <person name="Jaron S. K."/>
        </authorList>
    </citation>
    <scope>NUCLEOTIDE SEQUENCE</scope>
</reference>
<gene>
    <name evidence="3" type="ORF">AFUS01_LOCUS46915</name>
</gene>
<feature type="signal peptide" evidence="2">
    <location>
        <begin position="1"/>
        <end position="26"/>
    </location>
</feature>
<dbReference type="Proteomes" id="UP000708208">
    <property type="component" value="Unassembled WGS sequence"/>
</dbReference>
<evidence type="ECO:0000256" key="2">
    <source>
        <dbReference type="SAM" id="SignalP"/>
    </source>
</evidence>
<feature type="region of interest" description="Disordered" evidence="1">
    <location>
        <begin position="204"/>
        <end position="238"/>
    </location>
</feature>
<evidence type="ECO:0000313" key="4">
    <source>
        <dbReference type="Proteomes" id="UP000708208"/>
    </source>
</evidence>
<evidence type="ECO:0000256" key="1">
    <source>
        <dbReference type="SAM" id="MobiDB-lite"/>
    </source>
</evidence>
<evidence type="ECO:0000313" key="3">
    <source>
        <dbReference type="EMBL" id="CAG7837872.1"/>
    </source>
</evidence>
<proteinExistence type="predicted"/>
<dbReference type="EMBL" id="CAJVCH010571568">
    <property type="protein sequence ID" value="CAG7837872.1"/>
    <property type="molecule type" value="Genomic_DNA"/>
</dbReference>
<accession>A0A8J2LJB9</accession>
<keyword evidence="2" id="KW-0732">Signal</keyword>